<sequence>MAQWLANRPEICRDLYGFDFEFTECLQTCDYLVLIFKAIRPPIAPFSPQSDSCVLHVNRCIGGSMVREPALKPARTIWVRAQNPPPTPMPHNGL</sequence>
<reference evidence="1 2" key="1">
    <citation type="journal article" date="2021" name="Elife">
        <title>Chloroplast acquisition without the gene transfer in kleptoplastic sea slugs, Plakobranchus ocellatus.</title>
        <authorList>
            <person name="Maeda T."/>
            <person name="Takahashi S."/>
            <person name="Yoshida T."/>
            <person name="Shimamura S."/>
            <person name="Takaki Y."/>
            <person name="Nagai Y."/>
            <person name="Toyoda A."/>
            <person name="Suzuki Y."/>
            <person name="Arimoto A."/>
            <person name="Ishii H."/>
            <person name="Satoh N."/>
            <person name="Nishiyama T."/>
            <person name="Hasebe M."/>
            <person name="Maruyama T."/>
            <person name="Minagawa J."/>
            <person name="Obokata J."/>
            <person name="Shigenobu S."/>
        </authorList>
    </citation>
    <scope>NUCLEOTIDE SEQUENCE [LARGE SCALE GENOMIC DNA]</scope>
</reference>
<evidence type="ECO:0000313" key="1">
    <source>
        <dbReference type="EMBL" id="GFN74750.1"/>
    </source>
</evidence>
<protein>
    <submittedName>
        <fullName evidence="1">Uncharacterized protein</fullName>
    </submittedName>
</protein>
<comment type="caution">
    <text evidence="1">The sequence shown here is derived from an EMBL/GenBank/DDBJ whole genome shotgun (WGS) entry which is preliminary data.</text>
</comment>
<name>A0AAV3WY70_9GAST</name>
<dbReference type="Proteomes" id="UP000735302">
    <property type="component" value="Unassembled WGS sequence"/>
</dbReference>
<gene>
    <name evidence="1" type="ORF">PoB_000125600</name>
</gene>
<organism evidence="1 2">
    <name type="scientific">Plakobranchus ocellatus</name>
    <dbReference type="NCBI Taxonomy" id="259542"/>
    <lineage>
        <taxon>Eukaryota</taxon>
        <taxon>Metazoa</taxon>
        <taxon>Spiralia</taxon>
        <taxon>Lophotrochozoa</taxon>
        <taxon>Mollusca</taxon>
        <taxon>Gastropoda</taxon>
        <taxon>Heterobranchia</taxon>
        <taxon>Euthyneura</taxon>
        <taxon>Panpulmonata</taxon>
        <taxon>Sacoglossa</taxon>
        <taxon>Placobranchoidea</taxon>
        <taxon>Plakobranchidae</taxon>
        <taxon>Plakobranchus</taxon>
    </lineage>
</organism>
<dbReference type="EMBL" id="BLXT01000154">
    <property type="protein sequence ID" value="GFN74750.1"/>
    <property type="molecule type" value="Genomic_DNA"/>
</dbReference>
<evidence type="ECO:0000313" key="2">
    <source>
        <dbReference type="Proteomes" id="UP000735302"/>
    </source>
</evidence>
<keyword evidence="2" id="KW-1185">Reference proteome</keyword>
<accession>A0AAV3WY70</accession>
<proteinExistence type="predicted"/>
<dbReference type="AlphaFoldDB" id="A0AAV3WY70"/>